<evidence type="ECO:0000256" key="6">
    <source>
        <dbReference type="ARBA" id="ARBA00022475"/>
    </source>
</evidence>
<keyword evidence="5" id="KW-0813">Transport</keyword>
<dbReference type="GeneID" id="77843956"/>
<feature type="transmembrane region" description="Helical" evidence="11">
    <location>
        <begin position="299"/>
        <end position="320"/>
    </location>
</feature>
<evidence type="ECO:0000256" key="3">
    <source>
        <dbReference type="ARBA" id="ARBA00011131"/>
    </source>
</evidence>
<reference evidence="14" key="3">
    <citation type="submission" date="2022-12" db="EMBL/GenBank/DDBJ databases">
        <title>Genome analysis and biological profiling of marine Salinicoccus roseus MOSEL-ME25.</title>
        <authorList>
            <person name="Mirza F.T."/>
            <person name="Xie Y."/>
            <person name="Shinwari Z.K."/>
        </authorList>
    </citation>
    <scope>NUCLEOTIDE SEQUENCE</scope>
    <source>
        <strain evidence="14">MOSEL-ME25</strain>
    </source>
</reference>
<keyword evidence="9 11" id="KW-0472">Membrane</keyword>
<evidence type="ECO:0000256" key="9">
    <source>
        <dbReference type="ARBA" id="ARBA00023136"/>
    </source>
</evidence>
<evidence type="ECO:0000256" key="7">
    <source>
        <dbReference type="ARBA" id="ARBA00022692"/>
    </source>
</evidence>
<dbReference type="Proteomes" id="UP000527860">
    <property type="component" value="Unassembled WGS sequence"/>
</dbReference>
<accession>A0A0C2HDV5</accession>
<comment type="subunit">
    <text evidence="3">The complex is composed of two ATP-binding proteins (HrtA), two transmembrane proteins (HrtB) and a solute-binding protein.</text>
</comment>
<sequence length="342" mass="37690">MKMAWKEMMKFKTRYVVLGSIIFLISLLTMIIAGLANGLSYDNASLIKDIPEGTFYMEAEAESQYNFSGLDEKKRAEIKEAVPEAAFFSIQMGELESDDGKRHGVAIVNSDGSLFPQAEEGETILDASMMESAIEEDEGLTNRLMDGELQVESFVEQQKFSHSPVAFVDRADFEEMYRTDAYQIAFVEGEDAPAVAGLERYTNDEFMNTIPSYSAEQLSLNMIVVFLFIISGMLFGIFFYMINVQKIAMYGILKAVGVKTATLFRMMWAQMAIITTIALILSVGLSQLLALIMPGGMPYMLTAGSASMMSLVFIIIGFAGSSVSGIQISRVEPMQAINQGGV</sequence>
<name>A0A0C2HDV5_9STAP</name>
<feature type="domain" description="ABC3 transporter permease C-terminal" evidence="12">
    <location>
        <begin position="222"/>
        <end position="333"/>
    </location>
</feature>
<dbReference type="PANTHER" id="PTHR43738:SF1">
    <property type="entry name" value="HEMIN TRANSPORT SYSTEM PERMEASE PROTEIN HRTB-RELATED"/>
    <property type="match status" value="1"/>
</dbReference>
<comment type="subcellular location">
    <subcellularLocation>
        <location evidence="1">Cell membrane</location>
        <topology evidence="1">Multi-pass membrane protein</topology>
    </subcellularLocation>
</comment>
<dbReference type="AlphaFoldDB" id="A0A0C2HDV5"/>
<organism evidence="13 15">
    <name type="scientific">Salinicoccus roseus</name>
    <dbReference type="NCBI Taxonomy" id="45670"/>
    <lineage>
        <taxon>Bacteria</taxon>
        <taxon>Bacillati</taxon>
        <taxon>Bacillota</taxon>
        <taxon>Bacilli</taxon>
        <taxon>Bacillales</taxon>
        <taxon>Staphylococcaceae</taxon>
        <taxon>Salinicoccus</taxon>
    </lineage>
</organism>
<comment type="function">
    <text evidence="10">Part of the ABC transporter complex hrt involved in hemin import. Responsible for the translocation of the substrate across the membrane.</text>
</comment>
<comment type="similarity">
    <text evidence="2">Belongs to the ABC-4 integral membrane protein family. HrtB subfamily.</text>
</comment>
<dbReference type="Proteomes" id="UP000031546">
    <property type="component" value="Unassembled WGS sequence"/>
</dbReference>
<evidence type="ECO:0000256" key="2">
    <source>
        <dbReference type="ARBA" id="ARBA00008697"/>
    </source>
</evidence>
<evidence type="ECO:0000256" key="5">
    <source>
        <dbReference type="ARBA" id="ARBA00022448"/>
    </source>
</evidence>
<dbReference type="OrthoDB" id="384327at2"/>
<evidence type="ECO:0000256" key="10">
    <source>
        <dbReference type="ARBA" id="ARBA00024973"/>
    </source>
</evidence>
<dbReference type="PANTHER" id="PTHR43738">
    <property type="entry name" value="ABC TRANSPORTER, MEMBRANE PROTEIN"/>
    <property type="match status" value="1"/>
</dbReference>
<dbReference type="STRING" id="45670.SN16_00185"/>
<keyword evidence="8 11" id="KW-1133">Transmembrane helix</keyword>
<evidence type="ECO:0000256" key="8">
    <source>
        <dbReference type="ARBA" id="ARBA00022989"/>
    </source>
</evidence>
<protein>
    <recommendedName>
        <fullName evidence="4">Putative hemin transport system permease protein HrtB</fullName>
    </recommendedName>
</protein>
<evidence type="ECO:0000313" key="16">
    <source>
        <dbReference type="Proteomes" id="UP000527860"/>
    </source>
</evidence>
<reference evidence="14" key="2">
    <citation type="submission" date="2020-04" db="EMBL/GenBank/DDBJ databases">
        <authorList>
            <person name="Tanveer F."/>
            <person name="Xie Y."/>
            <person name="Shinwari Z.K."/>
        </authorList>
    </citation>
    <scope>NUCLEOTIDE SEQUENCE</scope>
    <source>
        <strain evidence="14">MOSEL-ME25</strain>
    </source>
</reference>
<reference evidence="13 15" key="1">
    <citation type="submission" date="2015-01" db="EMBL/GenBank/DDBJ databases">
        <title>Genome sequences of high lactate-tolerant strain Salinicoccus roseus W12 with industrial interest.</title>
        <authorList>
            <person name="Wang H."/>
            <person name="Yu B."/>
        </authorList>
    </citation>
    <scope>NUCLEOTIDE SEQUENCE [LARGE SCALE GENOMIC DNA]</scope>
    <source>
        <strain evidence="13 15">W12</strain>
    </source>
</reference>
<evidence type="ECO:0000256" key="4">
    <source>
        <dbReference type="ARBA" id="ARBA00016962"/>
    </source>
</evidence>
<evidence type="ECO:0000313" key="15">
    <source>
        <dbReference type="Proteomes" id="UP000031546"/>
    </source>
</evidence>
<dbReference type="InterPro" id="IPR051125">
    <property type="entry name" value="ABC-4/HrtB_transporter"/>
</dbReference>
<keyword evidence="6" id="KW-1003">Cell membrane</keyword>
<evidence type="ECO:0000313" key="14">
    <source>
        <dbReference type="EMBL" id="MDB0578953.1"/>
    </source>
</evidence>
<evidence type="ECO:0000259" key="12">
    <source>
        <dbReference type="Pfam" id="PF02687"/>
    </source>
</evidence>
<dbReference type="EMBL" id="JABEVU030000001">
    <property type="protein sequence ID" value="MDB0578953.1"/>
    <property type="molecule type" value="Genomic_DNA"/>
</dbReference>
<dbReference type="EMBL" id="JXII01000001">
    <property type="protein sequence ID" value="KIH71820.1"/>
    <property type="molecule type" value="Genomic_DNA"/>
</dbReference>
<proteinExistence type="inferred from homology"/>
<keyword evidence="16" id="KW-1185">Reference proteome</keyword>
<feature type="transmembrane region" description="Helical" evidence="11">
    <location>
        <begin position="218"/>
        <end position="242"/>
    </location>
</feature>
<dbReference type="InterPro" id="IPR003838">
    <property type="entry name" value="ABC3_permease_C"/>
</dbReference>
<gene>
    <name evidence="14" type="ORF">F7P68_0000190</name>
    <name evidence="13" type="ORF">SN16_00185</name>
</gene>
<dbReference type="RefSeq" id="WP_040104597.1">
    <property type="nucleotide sequence ID" value="NZ_JABEVU030000001.1"/>
</dbReference>
<comment type="caution">
    <text evidence="13">The sequence shown here is derived from an EMBL/GenBank/DDBJ whole genome shotgun (WGS) entry which is preliminary data.</text>
</comment>
<feature type="transmembrane region" description="Helical" evidence="11">
    <location>
        <begin position="263"/>
        <end position="293"/>
    </location>
</feature>
<evidence type="ECO:0000313" key="13">
    <source>
        <dbReference type="EMBL" id="KIH71820.1"/>
    </source>
</evidence>
<dbReference type="GO" id="GO:0005886">
    <property type="term" value="C:plasma membrane"/>
    <property type="evidence" value="ECO:0007669"/>
    <property type="project" value="UniProtKB-SubCell"/>
</dbReference>
<evidence type="ECO:0000256" key="1">
    <source>
        <dbReference type="ARBA" id="ARBA00004651"/>
    </source>
</evidence>
<keyword evidence="7 11" id="KW-0812">Transmembrane</keyword>
<evidence type="ECO:0000256" key="11">
    <source>
        <dbReference type="SAM" id="Phobius"/>
    </source>
</evidence>
<dbReference type="Pfam" id="PF02687">
    <property type="entry name" value="FtsX"/>
    <property type="match status" value="1"/>
</dbReference>